<organism evidence="2 3">
    <name type="scientific">Algimonas arctica</name>
    <dbReference type="NCBI Taxonomy" id="1479486"/>
    <lineage>
        <taxon>Bacteria</taxon>
        <taxon>Pseudomonadati</taxon>
        <taxon>Pseudomonadota</taxon>
        <taxon>Alphaproteobacteria</taxon>
        <taxon>Maricaulales</taxon>
        <taxon>Robiginitomaculaceae</taxon>
        <taxon>Algimonas</taxon>
    </lineage>
</organism>
<comment type="caution">
    <text evidence="2">The sequence shown here is derived from an EMBL/GenBank/DDBJ whole genome shotgun (WGS) entry which is preliminary data.</text>
</comment>
<reference evidence="2" key="2">
    <citation type="submission" date="2020-09" db="EMBL/GenBank/DDBJ databases">
        <authorList>
            <person name="Sun Q."/>
            <person name="Kim S."/>
        </authorList>
    </citation>
    <scope>NUCLEOTIDE SEQUENCE</scope>
    <source>
        <strain evidence="2">KCTC 32513</strain>
    </source>
</reference>
<reference evidence="2" key="1">
    <citation type="journal article" date="2014" name="Int. J. Syst. Evol. Microbiol.">
        <title>Complete genome sequence of Corynebacterium casei LMG S-19264T (=DSM 44701T), isolated from a smear-ripened cheese.</title>
        <authorList>
            <consortium name="US DOE Joint Genome Institute (JGI-PGF)"/>
            <person name="Walter F."/>
            <person name="Albersmeier A."/>
            <person name="Kalinowski J."/>
            <person name="Ruckert C."/>
        </authorList>
    </citation>
    <scope>NUCLEOTIDE SEQUENCE</scope>
    <source>
        <strain evidence="2">KCTC 32513</strain>
    </source>
</reference>
<dbReference type="SUPFAM" id="SSF56935">
    <property type="entry name" value="Porins"/>
    <property type="match status" value="1"/>
</dbReference>
<dbReference type="EMBL" id="BMZH01000011">
    <property type="protein sequence ID" value="GHB00965.1"/>
    <property type="molecule type" value="Genomic_DNA"/>
</dbReference>
<name>A0A8J3G3A9_9PROT</name>
<feature type="signal peptide" evidence="1">
    <location>
        <begin position="1"/>
        <end position="27"/>
    </location>
</feature>
<dbReference type="AlphaFoldDB" id="A0A8J3G3A9"/>
<feature type="chain" id="PRO_5035226018" description="TonB-dependent receptor plug domain-containing protein" evidence="1">
    <location>
        <begin position="28"/>
        <end position="219"/>
    </location>
</feature>
<sequence length="219" mass="23639">MRRIYNPRLAAMVSLCLTTALTQPAFAARQVTDTLADDSAVAEGAATPIAVPTSNATDSRDVYPASYFATYVPRTALDMVSRIPGFQIQQGDTNRRGLGQGGANILINGERLTGKSDPFSQLEQLQASSVVEIRIREGATLSIPGLSGQVADIIVNQKAKLKGTWEWNPEFRKRIEPNLLKGEVNISGEAAILGGVTCPSSYKTAQISAWAKRDFAHLY</sequence>
<keyword evidence="3" id="KW-1185">Reference proteome</keyword>
<dbReference type="Proteomes" id="UP000634004">
    <property type="component" value="Unassembled WGS sequence"/>
</dbReference>
<proteinExistence type="predicted"/>
<gene>
    <name evidence="2" type="ORF">GCM10009069_24870</name>
</gene>
<protein>
    <recommendedName>
        <fullName evidence="4">TonB-dependent receptor plug domain-containing protein</fullName>
    </recommendedName>
</protein>
<accession>A0A8J3G3A9</accession>
<evidence type="ECO:0008006" key="4">
    <source>
        <dbReference type="Google" id="ProtNLM"/>
    </source>
</evidence>
<keyword evidence="1" id="KW-0732">Signal</keyword>
<dbReference type="RefSeq" id="WP_189498921.1">
    <property type="nucleotide sequence ID" value="NZ_BMZH01000011.1"/>
</dbReference>
<evidence type="ECO:0000313" key="3">
    <source>
        <dbReference type="Proteomes" id="UP000634004"/>
    </source>
</evidence>
<evidence type="ECO:0000256" key="1">
    <source>
        <dbReference type="SAM" id="SignalP"/>
    </source>
</evidence>
<evidence type="ECO:0000313" key="2">
    <source>
        <dbReference type="EMBL" id="GHB00965.1"/>
    </source>
</evidence>